<name>A0A2S6HBU6_9GAMM</name>
<evidence type="ECO:0000313" key="3">
    <source>
        <dbReference type="EMBL" id="PPK74965.1"/>
    </source>
</evidence>
<dbReference type="Gene3D" id="3.40.50.300">
    <property type="entry name" value="P-loop containing nucleotide triphosphate hydrolases"/>
    <property type="match status" value="1"/>
</dbReference>
<organism evidence="3 4">
    <name type="scientific">Methylobacter tundripaludum</name>
    <dbReference type="NCBI Taxonomy" id="173365"/>
    <lineage>
        <taxon>Bacteria</taxon>
        <taxon>Pseudomonadati</taxon>
        <taxon>Pseudomonadota</taxon>
        <taxon>Gammaproteobacteria</taxon>
        <taxon>Methylococcales</taxon>
        <taxon>Methylococcaceae</taxon>
        <taxon>Methylobacter</taxon>
    </lineage>
</organism>
<evidence type="ECO:0000259" key="2">
    <source>
        <dbReference type="Pfam" id="PF13476"/>
    </source>
</evidence>
<proteinExistence type="predicted"/>
<dbReference type="AlphaFoldDB" id="A0A2S6HBU6"/>
<dbReference type="EMBL" id="PTIZ01000007">
    <property type="protein sequence ID" value="PPK74965.1"/>
    <property type="molecule type" value="Genomic_DNA"/>
</dbReference>
<dbReference type="GO" id="GO:0006302">
    <property type="term" value="P:double-strand break repair"/>
    <property type="evidence" value="ECO:0007669"/>
    <property type="project" value="InterPro"/>
</dbReference>
<feature type="domain" description="Rad50/SbcC-type AAA" evidence="2">
    <location>
        <begin position="27"/>
        <end position="246"/>
    </location>
</feature>
<protein>
    <submittedName>
        <fullName evidence="3">AAA domain-containing protein</fullName>
    </submittedName>
</protein>
<evidence type="ECO:0000256" key="1">
    <source>
        <dbReference type="SAM" id="Coils"/>
    </source>
</evidence>
<feature type="coiled-coil region" evidence="1">
    <location>
        <begin position="456"/>
        <end position="483"/>
    </location>
</feature>
<accession>A0A2S6HBU6</accession>
<dbReference type="GO" id="GO:0016887">
    <property type="term" value="F:ATP hydrolysis activity"/>
    <property type="evidence" value="ECO:0007669"/>
    <property type="project" value="InterPro"/>
</dbReference>
<keyword evidence="1" id="KW-0175">Coiled coil</keyword>
<sequence>MMQFKPFIIINHLVITKGKNHVYNEPFKSGVNIIRGKNSSGKSTIADFIFYALGGDLNRWKKEAISCDFTYIEVNLSGNLFTLRREIRESSKAGMDIFNGSMQDALLSNISNWLRYPYSATGNKESFYQAILKELGIPYAKSDNANSITLHQLLRLMYVDQMTSLDRLFKFDRFDNASKRKAIGELLIGLSDLNLYEYRLRVQKLESVLDNKIKEIQTLHKFFGSEIKTSEEIDKEINRNIKEINDLELSLESENNVVLDEEESSLVSGLRQETRDLQNKNRGLREQYVSINFELSDSEGFIRSLHARLEAIGDSSRAIDALSNIGYQYCPSCFEPTKLYDLNHCGLCGVEHHTNSIALDPTFKIRKEIEFQIAESNINSVNRQKEISIISSELEATTTLLTNKKWLLNTIEKPTKQIDQKTRELFLEIGRLNSEIQQLSFSKARFANLYDLYKERDATQNELNGLTDKVNRLEGQLEREMASKKKSISSLTKAIIQADTNHEEAFINAESIEFDFGEDKVSIDDRVLFSASSMVYLKNAFRLALLQASCLDKSYLYPRFLLMDNVEDKGMEADRSHIFQHEIVRVSNEIKVPHQIIFTTSMIAPDLNDSIYCVGGFYHEGCKTLKL</sequence>
<dbReference type="InterPro" id="IPR027417">
    <property type="entry name" value="P-loop_NTPase"/>
</dbReference>
<dbReference type="InterPro" id="IPR038729">
    <property type="entry name" value="Rad50/SbcC_AAA"/>
</dbReference>
<comment type="caution">
    <text evidence="3">The sequence shown here is derived from an EMBL/GenBank/DDBJ whole genome shotgun (WGS) entry which is preliminary data.</text>
</comment>
<reference evidence="3 4" key="1">
    <citation type="submission" date="2018-02" db="EMBL/GenBank/DDBJ databases">
        <title>Subsurface microbial communities from deep shales in Ohio and West Virginia, USA.</title>
        <authorList>
            <person name="Wrighton K."/>
        </authorList>
    </citation>
    <scope>NUCLEOTIDE SEQUENCE [LARGE SCALE GENOMIC DNA]</scope>
    <source>
        <strain evidence="3 4">OWC-DMM</strain>
    </source>
</reference>
<dbReference type="Proteomes" id="UP000240010">
    <property type="component" value="Unassembled WGS sequence"/>
</dbReference>
<gene>
    <name evidence="3" type="ORF">B0F87_107208</name>
</gene>
<evidence type="ECO:0000313" key="4">
    <source>
        <dbReference type="Proteomes" id="UP000240010"/>
    </source>
</evidence>
<dbReference type="Pfam" id="PF13476">
    <property type="entry name" value="AAA_23"/>
    <property type="match status" value="1"/>
</dbReference>
<dbReference type="RefSeq" id="WP_104429472.1">
    <property type="nucleotide sequence ID" value="NZ_PTIZ01000007.1"/>
</dbReference>
<dbReference type="SUPFAM" id="SSF52540">
    <property type="entry name" value="P-loop containing nucleoside triphosphate hydrolases"/>
    <property type="match status" value="1"/>
</dbReference>